<evidence type="ECO:0000313" key="10">
    <source>
        <dbReference type="Proteomes" id="UP000029910"/>
    </source>
</evidence>
<comment type="function">
    <text evidence="4">Catalyzes the reduction of 1-pyrroline-5-carboxylate (PCA) to L-proline.</text>
</comment>
<sequence>MESDLPSALLFCCWCVERGRVVAMTSIAVIGGGKIGEALISGLIAAGMSPKNINVTNRNVEHGQALKEKYGIVSFTENIPAVDEVDVVFLCVKPKQIINVVEEIADAVDNNSNTIVVSMAAGVSTAAIEEILAAGSPVIRVMPNTPMLVGKGNSAVAPGRFADQSAVEQVCKLLETVGNVTLIEESDLDAVVALSGSSPAYVFLFAEALIDAGVHLGLNRDQAKELAVNAFYGAAAMLKETGEEPAQLRSNVCSPAGTTIAAIRELEESGLRGMVYRAAEAAAKRNNELG</sequence>
<accession>A0ABN4EG75</accession>
<dbReference type="PIRSF" id="PIRSF000193">
    <property type="entry name" value="Pyrrol-5-carb_rd"/>
    <property type="match status" value="1"/>
</dbReference>
<dbReference type="InterPro" id="IPR028939">
    <property type="entry name" value="P5C_Rdtase_cat_N"/>
</dbReference>
<evidence type="ECO:0000313" key="9">
    <source>
        <dbReference type="EMBL" id="AIU31903.1"/>
    </source>
</evidence>
<dbReference type="EMBL" id="CP009622">
    <property type="protein sequence ID" value="AIU31903.1"/>
    <property type="molecule type" value="Genomic_DNA"/>
</dbReference>
<comment type="catalytic activity">
    <reaction evidence="4 6">
        <text>L-proline + NADP(+) = (S)-1-pyrroline-5-carboxylate + NADPH + 2 H(+)</text>
        <dbReference type="Rhea" id="RHEA:14109"/>
        <dbReference type="ChEBI" id="CHEBI:15378"/>
        <dbReference type="ChEBI" id="CHEBI:17388"/>
        <dbReference type="ChEBI" id="CHEBI:57783"/>
        <dbReference type="ChEBI" id="CHEBI:58349"/>
        <dbReference type="ChEBI" id="CHEBI:60039"/>
        <dbReference type="EC" id="1.5.1.2"/>
    </reaction>
</comment>
<reference evidence="9 10" key="1">
    <citation type="journal article" date="2015" name="Genome Announc.">
        <title>Genome Sequence of Corynebacterium ulcerans Strain FRC11.</title>
        <authorList>
            <person name="Benevides Lde J."/>
            <person name="Viana M.V."/>
            <person name="Mariano D.C."/>
            <person name="Rocha Fde S."/>
            <person name="Bagano P.C."/>
            <person name="Folador E.L."/>
            <person name="Pereira F.L."/>
            <person name="Dorella F.A."/>
            <person name="Leal C.A."/>
            <person name="Carvalho A.F."/>
            <person name="Soares Sde C."/>
            <person name="Carneiro A."/>
            <person name="Ramos R."/>
            <person name="Badell-Ocando E."/>
            <person name="Guiso N."/>
            <person name="Silva A."/>
            <person name="Figueiredo H."/>
            <person name="Azevedo V."/>
            <person name="Guimaraes L.C."/>
        </authorList>
    </citation>
    <scope>NUCLEOTIDE SEQUENCE [LARGE SCALE GENOMIC DNA]</scope>
    <source>
        <strain evidence="10">FRC0011</strain>
    </source>
</reference>
<feature type="domain" description="Pyrroline-5-carboxylate reductase dimerisation" evidence="8">
    <location>
        <begin position="185"/>
        <end position="289"/>
    </location>
</feature>
<dbReference type="InterPro" id="IPR053790">
    <property type="entry name" value="P5CR-like_CS"/>
</dbReference>
<dbReference type="PANTHER" id="PTHR11645:SF0">
    <property type="entry name" value="PYRROLINE-5-CARBOXYLATE REDUCTASE 3"/>
    <property type="match status" value="1"/>
</dbReference>
<comment type="similarity">
    <text evidence="1 4 6">Belongs to the pyrroline-5-carboxylate reductase family.</text>
</comment>
<evidence type="ECO:0000256" key="6">
    <source>
        <dbReference type="RuleBase" id="RU003903"/>
    </source>
</evidence>
<proteinExistence type="inferred from homology"/>
<dbReference type="Proteomes" id="UP000029910">
    <property type="component" value="Chromosome"/>
</dbReference>
<name>A0ABN4EG75_9CORY</name>
<dbReference type="Pfam" id="PF14748">
    <property type="entry name" value="P5CR_dimer"/>
    <property type="match status" value="1"/>
</dbReference>
<gene>
    <name evidence="4" type="primary">proC</name>
    <name evidence="9" type="ORF">CulFRC11_0306</name>
</gene>
<dbReference type="EC" id="1.5.1.2" evidence="4 5"/>
<dbReference type="NCBIfam" id="TIGR00112">
    <property type="entry name" value="proC"/>
    <property type="match status" value="1"/>
</dbReference>
<evidence type="ECO:0000259" key="8">
    <source>
        <dbReference type="Pfam" id="PF14748"/>
    </source>
</evidence>
<evidence type="ECO:0000256" key="2">
    <source>
        <dbReference type="ARBA" id="ARBA00022857"/>
    </source>
</evidence>
<dbReference type="SUPFAM" id="SSF48179">
    <property type="entry name" value="6-phosphogluconate dehydrogenase C-terminal domain-like"/>
    <property type="match status" value="1"/>
</dbReference>
<evidence type="ECO:0000256" key="3">
    <source>
        <dbReference type="ARBA" id="ARBA00023002"/>
    </source>
</evidence>
<evidence type="ECO:0000256" key="1">
    <source>
        <dbReference type="ARBA" id="ARBA00005525"/>
    </source>
</evidence>
<dbReference type="SUPFAM" id="SSF51735">
    <property type="entry name" value="NAD(P)-binding Rossmann-fold domains"/>
    <property type="match status" value="1"/>
</dbReference>
<keyword evidence="3 4" id="KW-0560">Oxidoreductase</keyword>
<organism evidence="9 10">
    <name type="scientific">Corynebacterium ramonii</name>
    <dbReference type="NCBI Taxonomy" id="3026968"/>
    <lineage>
        <taxon>Bacteria</taxon>
        <taxon>Bacillati</taxon>
        <taxon>Actinomycetota</taxon>
        <taxon>Actinomycetes</taxon>
        <taxon>Mycobacteriales</taxon>
        <taxon>Corynebacteriaceae</taxon>
        <taxon>Corynebacterium</taxon>
    </lineage>
</organism>
<dbReference type="InterPro" id="IPR029036">
    <property type="entry name" value="P5CR_dimer"/>
</dbReference>
<dbReference type="Pfam" id="PF03807">
    <property type="entry name" value="F420_oxidored"/>
    <property type="match status" value="1"/>
</dbReference>
<dbReference type="InterPro" id="IPR036291">
    <property type="entry name" value="NAD(P)-bd_dom_sf"/>
</dbReference>
<keyword evidence="2 4" id="KW-0521">NADP</keyword>
<keyword evidence="4" id="KW-0963">Cytoplasm</keyword>
<comment type="pathway">
    <text evidence="4 6">Amino-acid biosynthesis; L-proline biosynthesis; L-proline from L-glutamate 5-semialdehyde: step 1/1.</text>
</comment>
<dbReference type="PANTHER" id="PTHR11645">
    <property type="entry name" value="PYRROLINE-5-CARBOXYLATE REDUCTASE"/>
    <property type="match status" value="1"/>
</dbReference>
<dbReference type="HAMAP" id="MF_01925">
    <property type="entry name" value="P5C_reductase"/>
    <property type="match status" value="1"/>
</dbReference>
<dbReference type="InterPro" id="IPR000304">
    <property type="entry name" value="Pyrroline-COOH_reductase"/>
</dbReference>
<dbReference type="InterPro" id="IPR008927">
    <property type="entry name" value="6-PGluconate_DH-like_C_sf"/>
</dbReference>
<evidence type="ECO:0000259" key="7">
    <source>
        <dbReference type="Pfam" id="PF03807"/>
    </source>
</evidence>
<keyword evidence="10" id="KW-1185">Reference proteome</keyword>
<evidence type="ECO:0000256" key="4">
    <source>
        <dbReference type="HAMAP-Rule" id="MF_01925"/>
    </source>
</evidence>
<evidence type="ECO:0000256" key="5">
    <source>
        <dbReference type="NCBIfam" id="TIGR00112"/>
    </source>
</evidence>
<comment type="catalytic activity">
    <reaction evidence="4">
        <text>L-proline + NAD(+) = (S)-1-pyrroline-5-carboxylate + NADH + 2 H(+)</text>
        <dbReference type="Rhea" id="RHEA:14105"/>
        <dbReference type="ChEBI" id="CHEBI:15378"/>
        <dbReference type="ChEBI" id="CHEBI:17388"/>
        <dbReference type="ChEBI" id="CHEBI:57540"/>
        <dbReference type="ChEBI" id="CHEBI:57945"/>
        <dbReference type="ChEBI" id="CHEBI:60039"/>
        <dbReference type="EC" id="1.5.1.2"/>
    </reaction>
</comment>
<dbReference type="Gene3D" id="1.10.3730.10">
    <property type="entry name" value="ProC C-terminal domain-like"/>
    <property type="match status" value="1"/>
</dbReference>
<keyword evidence="4 6" id="KW-0028">Amino-acid biosynthesis</keyword>
<dbReference type="Gene3D" id="3.40.50.720">
    <property type="entry name" value="NAD(P)-binding Rossmann-like Domain"/>
    <property type="match status" value="1"/>
</dbReference>
<protein>
    <recommendedName>
        <fullName evidence="4 5">Pyrroline-5-carboxylate reductase</fullName>
        <shortName evidence="4">P5C reductase</shortName>
        <shortName evidence="4">P5CR</shortName>
        <ecNumber evidence="4 5">1.5.1.2</ecNumber>
    </recommendedName>
    <alternativeName>
        <fullName evidence="4">PCA reductase</fullName>
    </alternativeName>
</protein>
<keyword evidence="4 6" id="KW-0641">Proline biosynthesis</keyword>
<dbReference type="PROSITE" id="PS00521">
    <property type="entry name" value="P5CR"/>
    <property type="match status" value="1"/>
</dbReference>
<feature type="domain" description="Pyrroline-5-carboxylate reductase catalytic N-terminal" evidence="7">
    <location>
        <begin position="27"/>
        <end position="122"/>
    </location>
</feature>
<comment type="subcellular location">
    <subcellularLocation>
        <location evidence="4">Cytoplasm</location>
    </subcellularLocation>
</comment>